<keyword evidence="1" id="KW-0195">Cyclin</keyword>
<feature type="domain" description="Cyclin-like" evidence="3">
    <location>
        <begin position="58"/>
        <end position="202"/>
    </location>
</feature>
<evidence type="ECO:0000313" key="4">
    <source>
        <dbReference type="EMBL" id="KAJ0399013.1"/>
    </source>
</evidence>
<dbReference type="InterPro" id="IPR043198">
    <property type="entry name" value="Cyclin/Ssn8"/>
</dbReference>
<protein>
    <recommendedName>
        <fullName evidence="3">Cyclin-like domain-containing protein</fullName>
    </recommendedName>
</protein>
<comment type="similarity">
    <text evidence="1">Belongs to the cyclin family.</text>
</comment>
<dbReference type="Pfam" id="PF00134">
    <property type="entry name" value="Cyclin_N"/>
    <property type="match status" value="1"/>
</dbReference>
<dbReference type="Proteomes" id="UP001209570">
    <property type="component" value="Unassembled WGS sequence"/>
</dbReference>
<dbReference type="Gene3D" id="1.10.472.10">
    <property type="entry name" value="Cyclin-like"/>
    <property type="match status" value="2"/>
</dbReference>
<dbReference type="EMBL" id="JAKCXM010000197">
    <property type="protein sequence ID" value="KAJ0399013.1"/>
    <property type="molecule type" value="Genomic_DNA"/>
</dbReference>
<evidence type="ECO:0000256" key="1">
    <source>
        <dbReference type="RuleBase" id="RU000383"/>
    </source>
</evidence>
<evidence type="ECO:0000259" key="3">
    <source>
        <dbReference type="SMART" id="SM00385"/>
    </source>
</evidence>
<evidence type="ECO:0000313" key="5">
    <source>
        <dbReference type="Proteomes" id="UP001209570"/>
    </source>
</evidence>
<dbReference type="SUPFAM" id="SSF47954">
    <property type="entry name" value="Cyclin-like"/>
    <property type="match status" value="2"/>
</dbReference>
<dbReference type="SMART" id="SM00385">
    <property type="entry name" value="CYCLIN"/>
    <property type="match status" value="1"/>
</dbReference>
<evidence type="ECO:0000256" key="2">
    <source>
        <dbReference type="SAM" id="MobiDB-lite"/>
    </source>
</evidence>
<gene>
    <name evidence="4" type="ORF">P43SY_008333</name>
</gene>
<organism evidence="4 5">
    <name type="scientific">Pythium insidiosum</name>
    <name type="common">Pythiosis disease agent</name>
    <dbReference type="NCBI Taxonomy" id="114742"/>
    <lineage>
        <taxon>Eukaryota</taxon>
        <taxon>Sar</taxon>
        <taxon>Stramenopiles</taxon>
        <taxon>Oomycota</taxon>
        <taxon>Peronosporomycetes</taxon>
        <taxon>Pythiales</taxon>
        <taxon>Pythiaceae</taxon>
        <taxon>Pythium</taxon>
    </lineage>
</organism>
<dbReference type="InterPro" id="IPR013763">
    <property type="entry name" value="Cyclin-like_dom"/>
</dbReference>
<keyword evidence="5" id="KW-1185">Reference proteome</keyword>
<comment type="caution">
    <text evidence="4">The sequence shown here is derived from an EMBL/GenBank/DDBJ whole genome shotgun (WGS) entry which is preliminary data.</text>
</comment>
<feature type="region of interest" description="Disordered" evidence="2">
    <location>
        <begin position="134"/>
        <end position="159"/>
    </location>
</feature>
<dbReference type="AlphaFoldDB" id="A0AAD5Q5H6"/>
<dbReference type="PANTHER" id="PTHR10026">
    <property type="entry name" value="CYCLIN"/>
    <property type="match status" value="1"/>
</dbReference>
<sequence length="362" mass="40595">MADHARWLLPAFRDAILRRRDGAHKQGKQTAFAFETVSFRESAIPWAAERQLRWTTCSFIEDLAQLVAIPDAPALLAQLYVQRFYSLHSFATHDRFLVATAALFLAAKSEEFPIKVRLMTECAMYLLHCKPKDEDRTPRGAARQQKNAAGRPVEMSSSLGNDPKAANAKHLDCLHALLEVFDVGEIELTASRVLLTERILLQSLSFDLSIPQPFAYVARQMDPLFALEAMHEHAPYEVVRSLAFLLLADAVKSGLVLAFSAPDLAAGAIYLSCVYRRHVAADVTTAKDEPWWSLFGLSAQQLEDVASGLLWMYEDDDGQPRAGLSAGLRELWDRYRPDDNRPDLDAVRRLDATLQQQQPSQC</sequence>
<dbReference type="InterPro" id="IPR006671">
    <property type="entry name" value="Cyclin_N"/>
</dbReference>
<dbReference type="GO" id="GO:0016538">
    <property type="term" value="F:cyclin-dependent protein serine/threonine kinase regulator activity"/>
    <property type="evidence" value="ECO:0007669"/>
    <property type="project" value="InterPro"/>
</dbReference>
<dbReference type="GO" id="GO:0006357">
    <property type="term" value="P:regulation of transcription by RNA polymerase II"/>
    <property type="evidence" value="ECO:0007669"/>
    <property type="project" value="InterPro"/>
</dbReference>
<reference evidence="4" key="1">
    <citation type="submission" date="2021-12" db="EMBL/GenBank/DDBJ databases">
        <title>Prjna785345.</title>
        <authorList>
            <person name="Rujirawat T."/>
            <person name="Krajaejun T."/>
        </authorList>
    </citation>
    <scope>NUCLEOTIDE SEQUENCE</scope>
    <source>
        <strain evidence="4">Pi057C3</strain>
    </source>
</reference>
<name>A0AAD5Q5H6_PYTIN</name>
<dbReference type="InterPro" id="IPR036915">
    <property type="entry name" value="Cyclin-like_sf"/>
</dbReference>
<proteinExistence type="inferred from homology"/>
<accession>A0AAD5Q5H6</accession>